<evidence type="ECO:0000256" key="8">
    <source>
        <dbReference type="ARBA" id="ARBA00023242"/>
    </source>
</evidence>
<dbReference type="OrthoDB" id="5954824at2759"/>
<dbReference type="InterPro" id="IPR036388">
    <property type="entry name" value="WH-like_DNA-bd_sf"/>
</dbReference>
<dbReference type="InterPro" id="IPR001766">
    <property type="entry name" value="Fork_head_dom"/>
</dbReference>
<keyword evidence="5" id="KW-0805">Transcription regulation</keyword>
<evidence type="ECO:0000313" key="13">
    <source>
        <dbReference type="Proteomes" id="UP000054383"/>
    </source>
</evidence>
<dbReference type="SUPFAM" id="SSF46785">
    <property type="entry name" value="Winged helix' DNA-binding domain"/>
    <property type="match status" value="1"/>
</dbReference>
<evidence type="ECO:0000313" key="12">
    <source>
        <dbReference type="EMBL" id="CRG90213.1"/>
    </source>
</evidence>
<evidence type="ECO:0000259" key="11">
    <source>
        <dbReference type="PROSITE" id="PS50039"/>
    </source>
</evidence>
<evidence type="ECO:0000256" key="1">
    <source>
        <dbReference type="ARBA" id="ARBA00004123"/>
    </source>
</evidence>
<proteinExistence type="predicted"/>
<dbReference type="EMBL" id="CVMT01000007">
    <property type="protein sequence ID" value="CRG90213.1"/>
    <property type="molecule type" value="Genomic_DNA"/>
</dbReference>
<sequence>MEERKPCYFGQGDIRWQDNEPPSENTMSQPDEVAGSTFEINTYQTANSLFPPESFSNYPDMSLLYPPSTFFPSHEPLGLYTGPSESSLYGNFYIPVWERPSGISRLVENAFPGAYVPFQQPSLSNEYEGYTSIQSDMDYPHISPQVQHVHCPHGSLTESERSTMNIPSTSGNTPSSRVDDTTPLTSVTTHTARTQETSVAQAENDEKPYAYLIYRALLSANKHRLTLQEIYGWFKENTTKANGSSGTSWKSSIRYNLSMNTKGFVSYTELSPSKSKANYWALTEEALHNDERRKNIGKPIYKAPPERLLDSFVFSPQI</sequence>
<keyword evidence="13" id="KW-1185">Reference proteome</keyword>
<gene>
    <name evidence="12" type="ORF">PISL3812_07256</name>
</gene>
<dbReference type="STRING" id="28573.A0A0U1M3P2"/>
<evidence type="ECO:0000256" key="5">
    <source>
        <dbReference type="ARBA" id="ARBA00023015"/>
    </source>
</evidence>
<keyword evidence="7" id="KW-0804">Transcription</keyword>
<dbReference type="GO" id="GO:0005634">
    <property type="term" value="C:nucleus"/>
    <property type="evidence" value="ECO:0007669"/>
    <property type="project" value="UniProtKB-SubCell"/>
</dbReference>
<keyword evidence="8 9" id="KW-0539">Nucleus</keyword>
<keyword evidence="4" id="KW-0963">Cytoplasm</keyword>
<feature type="compositionally biased region" description="Polar residues" evidence="10">
    <location>
        <begin position="162"/>
        <end position="183"/>
    </location>
</feature>
<protein>
    <recommendedName>
        <fullName evidence="11">Fork-head domain-containing protein</fullName>
    </recommendedName>
</protein>
<evidence type="ECO:0000256" key="7">
    <source>
        <dbReference type="ARBA" id="ARBA00023163"/>
    </source>
</evidence>
<feature type="compositionally biased region" description="Polar residues" evidence="10">
    <location>
        <begin position="20"/>
        <end position="29"/>
    </location>
</feature>
<evidence type="ECO:0000256" key="10">
    <source>
        <dbReference type="SAM" id="MobiDB-lite"/>
    </source>
</evidence>
<organism evidence="12 13">
    <name type="scientific">Talaromyces islandicus</name>
    <name type="common">Penicillium islandicum</name>
    <dbReference type="NCBI Taxonomy" id="28573"/>
    <lineage>
        <taxon>Eukaryota</taxon>
        <taxon>Fungi</taxon>
        <taxon>Dikarya</taxon>
        <taxon>Ascomycota</taxon>
        <taxon>Pezizomycotina</taxon>
        <taxon>Eurotiomycetes</taxon>
        <taxon>Eurotiomycetidae</taxon>
        <taxon>Eurotiales</taxon>
        <taxon>Trichocomaceae</taxon>
        <taxon>Talaromyces</taxon>
        <taxon>Talaromyces sect. Islandici</taxon>
    </lineage>
</organism>
<dbReference type="Proteomes" id="UP000054383">
    <property type="component" value="Unassembled WGS sequence"/>
</dbReference>
<feature type="region of interest" description="Disordered" evidence="10">
    <location>
        <begin position="155"/>
        <end position="183"/>
    </location>
</feature>
<evidence type="ECO:0000256" key="2">
    <source>
        <dbReference type="ARBA" id="ARBA00004496"/>
    </source>
</evidence>
<comment type="subcellular location">
    <subcellularLocation>
        <location evidence="2">Cytoplasm</location>
    </subcellularLocation>
    <subcellularLocation>
        <location evidence="1 9">Nucleus</location>
    </subcellularLocation>
</comment>
<dbReference type="GO" id="GO:0000981">
    <property type="term" value="F:DNA-binding transcription factor activity, RNA polymerase II-specific"/>
    <property type="evidence" value="ECO:0007669"/>
    <property type="project" value="TreeGrafter"/>
</dbReference>
<evidence type="ECO:0000256" key="6">
    <source>
        <dbReference type="ARBA" id="ARBA00023125"/>
    </source>
</evidence>
<dbReference type="AlphaFoldDB" id="A0A0U1M3P2"/>
<evidence type="ECO:0000256" key="9">
    <source>
        <dbReference type="PROSITE-ProRule" id="PRU00089"/>
    </source>
</evidence>
<dbReference type="GO" id="GO:0000978">
    <property type="term" value="F:RNA polymerase II cis-regulatory region sequence-specific DNA binding"/>
    <property type="evidence" value="ECO:0007669"/>
    <property type="project" value="TreeGrafter"/>
</dbReference>
<dbReference type="PANTHER" id="PTHR45767">
    <property type="entry name" value="FORKHEAD BOX PROTEIN O"/>
    <property type="match status" value="1"/>
</dbReference>
<dbReference type="Gene3D" id="1.10.10.10">
    <property type="entry name" value="Winged helix-like DNA-binding domain superfamily/Winged helix DNA-binding domain"/>
    <property type="match status" value="1"/>
</dbReference>
<dbReference type="Pfam" id="PF00250">
    <property type="entry name" value="Forkhead"/>
    <property type="match status" value="1"/>
</dbReference>
<keyword evidence="3" id="KW-0217">Developmental protein</keyword>
<evidence type="ECO:0000256" key="3">
    <source>
        <dbReference type="ARBA" id="ARBA00022473"/>
    </source>
</evidence>
<keyword evidence="6 9" id="KW-0238">DNA-binding</keyword>
<evidence type="ECO:0000256" key="4">
    <source>
        <dbReference type="ARBA" id="ARBA00022490"/>
    </source>
</evidence>
<dbReference type="SMART" id="SM00339">
    <property type="entry name" value="FH"/>
    <property type="match status" value="1"/>
</dbReference>
<dbReference type="GO" id="GO:0005737">
    <property type="term" value="C:cytoplasm"/>
    <property type="evidence" value="ECO:0007669"/>
    <property type="project" value="UniProtKB-SubCell"/>
</dbReference>
<accession>A0A0U1M3P2</accession>
<reference evidence="12 13" key="1">
    <citation type="submission" date="2015-04" db="EMBL/GenBank/DDBJ databases">
        <authorList>
            <person name="Syromyatnikov M.Y."/>
            <person name="Popov V.N."/>
        </authorList>
    </citation>
    <scope>NUCLEOTIDE SEQUENCE [LARGE SCALE GENOMIC DNA]</scope>
    <source>
        <strain evidence="12">WF-38-12</strain>
    </source>
</reference>
<feature type="DNA-binding region" description="Fork-head" evidence="9">
    <location>
        <begin position="204"/>
        <end position="289"/>
    </location>
</feature>
<name>A0A0U1M3P2_TALIS</name>
<feature type="region of interest" description="Disordered" evidence="10">
    <location>
        <begin position="1"/>
        <end position="31"/>
    </location>
</feature>
<dbReference type="InterPro" id="IPR036390">
    <property type="entry name" value="WH_DNA-bd_sf"/>
</dbReference>
<feature type="domain" description="Fork-head" evidence="11">
    <location>
        <begin position="204"/>
        <end position="289"/>
    </location>
</feature>
<dbReference type="PANTHER" id="PTHR45767:SF2">
    <property type="entry name" value="FORKHEAD BOX PROTEIN O"/>
    <property type="match status" value="1"/>
</dbReference>
<dbReference type="PROSITE" id="PS50039">
    <property type="entry name" value="FORK_HEAD_3"/>
    <property type="match status" value="1"/>
</dbReference>